<reference evidence="2 3" key="1">
    <citation type="submission" date="2022-05" db="EMBL/GenBank/DDBJ databases">
        <title>Genome Sequencing of Bee-Associated Microbes.</title>
        <authorList>
            <person name="Dunlap C."/>
        </authorList>
    </citation>
    <scope>NUCLEOTIDE SEQUENCE [LARGE SCALE GENOMIC DNA]</scope>
    <source>
        <strain evidence="2 3">NRRL B-14421</strain>
    </source>
</reference>
<keyword evidence="3" id="KW-1185">Reference proteome</keyword>
<gene>
    <name evidence="2" type="ORF">M5X19_15140</name>
</gene>
<sequence>MTSQDVILGLLMKRTLSGYDIKNMFETVFSYFYNASFGTIYPTLSKMEKEGLITKESVIQEGRPNKNVYSITEEGQKHFKAYMYSPMQANEFKSDAMTRLFFGEFIEVEVIIEYLENSVSSTKDDLEHLKKMYENGKSKSLMSQTQELCIQIGIENMESTLRTLMAGIERLSHLKMEKGKNDSG</sequence>
<organism evidence="2 3">
    <name type="scientific">Paenibacillus alginolyticus</name>
    <dbReference type="NCBI Taxonomy" id="59839"/>
    <lineage>
        <taxon>Bacteria</taxon>
        <taxon>Bacillati</taxon>
        <taxon>Bacillota</taxon>
        <taxon>Bacilli</taxon>
        <taxon>Bacillales</taxon>
        <taxon>Paenibacillaceae</taxon>
        <taxon>Paenibacillus</taxon>
    </lineage>
</organism>
<feature type="domain" description="Transcription regulator PadR N-terminal" evidence="1">
    <location>
        <begin position="7"/>
        <end position="80"/>
    </location>
</feature>
<dbReference type="EMBL" id="JAMDMX010000046">
    <property type="protein sequence ID" value="MCY9694226.1"/>
    <property type="molecule type" value="Genomic_DNA"/>
</dbReference>
<protein>
    <submittedName>
        <fullName evidence="2">PadR family transcriptional regulator</fullName>
    </submittedName>
</protein>
<dbReference type="SUPFAM" id="SSF46785">
    <property type="entry name" value="Winged helix' DNA-binding domain"/>
    <property type="match status" value="1"/>
</dbReference>
<accession>A0ABT4GDF8</accession>
<dbReference type="Pfam" id="PF03551">
    <property type="entry name" value="PadR"/>
    <property type="match status" value="1"/>
</dbReference>
<dbReference type="RefSeq" id="WP_029196909.1">
    <property type="nucleotide sequence ID" value="NZ_JAMDMW010000001.1"/>
</dbReference>
<dbReference type="PANTHER" id="PTHR43252:SF6">
    <property type="entry name" value="NEGATIVE TRANSCRIPTION REGULATOR PADR"/>
    <property type="match status" value="1"/>
</dbReference>
<dbReference type="InterPro" id="IPR005149">
    <property type="entry name" value="Tscrpt_reg_PadR_N"/>
</dbReference>
<dbReference type="Proteomes" id="UP001527099">
    <property type="component" value="Unassembled WGS sequence"/>
</dbReference>
<dbReference type="InterPro" id="IPR036390">
    <property type="entry name" value="WH_DNA-bd_sf"/>
</dbReference>
<evidence type="ECO:0000313" key="3">
    <source>
        <dbReference type="Proteomes" id="UP001527099"/>
    </source>
</evidence>
<dbReference type="PANTHER" id="PTHR43252">
    <property type="entry name" value="TRANSCRIPTIONAL REGULATOR YQJI"/>
    <property type="match status" value="1"/>
</dbReference>
<dbReference type="Gene3D" id="6.10.140.1570">
    <property type="match status" value="1"/>
</dbReference>
<dbReference type="InterPro" id="IPR036388">
    <property type="entry name" value="WH-like_DNA-bd_sf"/>
</dbReference>
<proteinExistence type="predicted"/>
<comment type="caution">
    <text evidence="2">The sequence shown here is derived from an EMBL/GenBank/DDBJ whole genome shotgun (WGS) entry which is preliminary data.</text>
</comment>
<name>A0ABT4GDF8_9BACL</name>
<evidence type="ECO:0000313" key="2">
    <source>
        <dbReference type="EMBL" id="MCY9694226.1"/>
    </source>
</evidence>
<evidence type="ECO:0000259" key="1">
    <source>
        <dbReference type="Pfam" id="PF03551"/>
    </source>
</evidence>
<dbReference type="Gene3D" id="1.10.10.10">
    <property type="entry name" value="Winged helix-like DNA-binding domain superfamily/Winged helix DNA-binding domain"/>
    <property type="match status" value="1"/>
</dbReference>